<reference evidence="1" key="1">
    <citation type="journal article" date="2020" name="Nature">
        <title>Giant virus diversity and host interactions through global metagenomics.</title>
        <authorList>
            <person name="Schulz F."/>
            <person name="Roux S."/>
            <person name="Paez-Espino D."/>
            <person name="Jungbluth S."/>
            <person name="Walsh D.A."/>
            <person name="Denef V.J."/>
            <person name="McMahon K.D."/>
            <person name="Konstantinidis K.T."/>
            <person name="Eloe-Fadrosh E.A."/>
            <person name="Kyrpides N.C."/>
            <person name="Woyke T."/>
        </authorList>
    </citation>
    <scope>NUCLEOTIDE SEQUENCE</scope>
    <source>
        <strain evidence="1">GVMAG-M-3300017651-5</strain>
    </source>
</reference>
<protein>
    <submittedName>
        <fullName evidence="1">Uncharacterized protein</fullName>
    </submittedName>
</protein>
<organism evidence="1">
    <name type="scientific">viral metagenome</name>
    <dbReference type="NCBI Taxonomy" id="1070528"/>
    <lineage>
        <taxon>unclassified sequences</taxon>
        <taxon>metagenomes</taxon>
        <taxon>organismal metagenomes</taxon>
    </lineage>
</organism>
<evidence type="ECO:0000313" key="1">
    <source>
        <dbReference type="EMBL" id="QHS92838.1"/>
    </source>
</evidence>
<sequence length="61" mass="6787">MYVTIDHPTYSNILQYTTHSSIIPYSASLNSSIIYNITLPIASIIHNTNVISSYLTVITVI</sequence>
<proteinExistence type="predicted"/>
<accession>A0A6C0BN53</accession>
<dbReference type="EMBL" id="MN739192">
    <property type="protein sequence ID" value="QHS92838.1"/>
    <property type="molecule type" value="Genomic_DNA"/>
</dbReference>
<name>A0A6C0BN53_9ZZZZ</name>
<dbReference type="AlphaFoldDB" id="A0A6C0BN53"/>